<keyword evidence="2" id="KW-1185">Reference proteome</keyword>
<protein>
    <submittedName>
        <fullName evidence="1">Uncharacterized protein</fullName>
    </submittedName>
</protein>
<accession>A0A4Y7PTU6</accession>
<evidence type="ECO:0000313" key="1">
    <source>
        <dbReference type="EMBL" id="TDL18282.1"/>
    </source>
</evidence>
<organism evidence="1 2">
    <name type="scientific">Rickenella mellea</name>
    <dbReference type="NCBI Taxonomy" id="50990"/>
    <lineage>
        <taxon>Eukaryota</taxon>
        <taxon>Fungi</taxon>
        <taxon>Dikarya</taxon>
        <taxon>Basidiomycota</taxon>
        <taxon>Agaricomycotina</taxon>
        <taxon>Agaricomycetes</taxon>
        <taxon>Hymenochaetales</taxon>
        <taxon>Rickenellaceae</taxon>
        <taxon>Rickenella</taxon>
    </lineage>
</organism>
<dbReference type="AlphaFoldDB" id="A0A4Y7PTU6"/>
<reference evidence="1 2" key="1">
    <citation type="submission" date="2018-06" db="EMBL/GenBank/DDBJ databases">
        <title>A transcriptomic atlas of mushroom development highlights an independent origin of complex multicellularity.</title>
        <authorList>
            <consortium name="DOE Joint Genome Institute"/>
            <person name="Krizsan K."/>
            <person name="Almasi E."/>
            <person name="Merenyi Z."/>
            <person name="Sahu N."/>
            <person name="Viragh M."/>
            <person name="Koszo T."/>
            <person name="Mondo S."/>
            <person name="Kiss B."/>
            <person name="Balint B."/>
            <person name="Kues U."/>
            <person name="Barry K."/>
            <person name="Hegedus J.C."/>
            <person name="Henrissat B."/>
            <person name="Johnson J."/>
            <person name="Lipzen A."/>
            <person name="Ohm R."/>
            <person name="Nagy I."/>
            <person name="Pangilinan J."/>
            <person name="Yan J."/>
            <person name="Xiong Y."/>
            <person name="Grigoriev I.V."/>
            <person name="Hibbett D.S."/>
            <person name="Nagy L.G."/>
        </authorList>
    </citation>
    <scope>NUCLEOTIDE SEQUENCE [LARGE SCALE GENOMIC DNA]</scope>
    <source>
        <strain evidence="1 2">SZMC22713</strain>
    </source>
</reference>
<dbReference type="VEuPathDB" id="FungiDB:BD410DRAFT_843007"/>
<name>A0A4Y7PTU6_9AGAM</name>
<proteinExistence type="predicted"/>
<dbReference type="Proteomes" id="UP000294933">
    <property type="component" value="Unassembled WGS sequence"/>
</dbReference>
<gene>
    <name evidence="1" type="ORF">BD410DRAFT_843007</name>
</gene>
<evidence type="ECO:0000313" key="2">
    <source>
        <dbReference type="Proteomes" id="UP000294933"/>
    </source>
</evidence>
<dbReference type="EMBL" id="ML170210">
    <property type="protein sequence ID" value="TDL18282.1"/>
    <property type="molecule type" value="Genomic_DNA"/>
</dbReference>
<sequence length="191" mass="20828">MPRPYSAEKGVSDDGTSKDLFVHLRDPREGDKRVAKGSADGMGGKIIKTSFGKDEDTSIKRPHDNLNNSIVAFTASLRCVEIDAVINPHSGLYVGWRIFVAGIELLNVVVGKEGISGRMRGAWQDCGASGLDQPFSELARRNLRPDSSKYRTDERKCGYINAKSRWSQNTGAIDRVNEGGGVDDVLRCEAG</sequence>